<dbReference type="VEuPathDB" id="TriTrypDB:BSAL_09265"/>
<dbReference type="Proteomes" id="UP000051952">
    <property type="component" value="Unassembled WGS sequence"/>
</dbReference>
<evidence type="ECO:0000313" key="3">
    <source>
        <dbReference type="Proteomes" id="UP000051952"/>
    </source>
</evidence>
<protein>
    <submittedName>
        <fullName evidence="2">Uncharacterized protein</fullName>
    </submittedName>
</protein>
<keyword evidence="1" id="KW-0732">Signal</keyword>
<keyword evidence="3" id="KW-1185">Reference proteome</keyword>
<feature type="signal peptide" evidence="1">
    <location>
        <begin position="1"/>
        <end position="20"/>
    </location>
</feature>
<accession>A0A0S4JBA9</accession>
<dbReference type="AlphaFoldDB" id="A0A0S4JBA9"/>
<feature type="chain" id="PRO_5006622142" evidence="1">
    <location>
        <begin position="21"/>
        <end position="197"/>
    </location>
</feature>
<dbReference type="EMBL" id="CYKH01001477">
    <property type="protein sequence ID" value="CUG87227.1"/>
    <property type="molecule type" value="Genomic_DNA"/>
</dbReference>
<name>A0A0S4JBA9_BODSA</name>
<reference evidence="3" key="1">
    <citation type="submission" date="2015-09" db="EMBL/GenBank/DDBJ databases">
        <authorList>
            <consortium name="Pathogen Informatics"/>
        </authorList>
    </citation>
    <scope>NUCLEOTIDE SEQUENCE [LARGE SCALE GENOMIC DNA]</scope>
    <source>
        <strain evidence="3">Lake Konstanz</strain>
    </source>
</reference>
<gene>
    <name evidence="2" type="ORF">BSAL_09265</name>
</gene>
<evidence type="ECO:0000313" key="2">
    <source>
        <dbReference type="EMBL" id="CUG87227.1"/>
    </source>
</evidence>
<proteinExistence type="predicted"/>
<organism evidence="2 3">
    <name type="scientific">Bodo saltans</name>
    <name type="common">Flagellated protozoan</name>
    <dbReference type="NCBI Taxonomy" id="75058"/>
    <lineage>
        <taxon>Eukaryota</taxon>
        <taxon>Discoba</taxon>
        <taxon>Euglenozoa</taxon>
        <taxon>Kinetoplastea</taxon>
        <taxon>Metakinetoplastina</taxon>
        <taxon>Eubodonida</taxon>
        <taxon>Bodonidae</taxon>
        <taxon>Bodo</taxon>
    </lineage>
</organism>
<evidence type="ECO:0000256" key="1">
    <source>
        <dbReference type="SAM" id="SignalP"/>
    </source>
</evidence>
<sequence>MQKRNCVLFTLLTALPLRMSRVLHTLQMAHGKKSVVFVAERGCRAAAVENAASEFRRFASSRFLSVEVKTMANAMEARKDFPGCFVVRTMEAQERHGRHTLLAPDNSDELYVELASYRYDSAPTSHFIKFEMGSVSYEHPLTQEFFNELVRRLPLHEKLPAQRGELPLPLHPSQSNSTSWCDKWCPCFNEPAQRQRY</sequence>